<dbReference type="EMBL" id="BAAATZ010000006">
    <property type="protein sequence ID" value="GAA2722535.1"/>
    <property type="molecule type" value="Genomic_DNA"/>
</dbReference>
<proteinExistence type="predicted"/>
<organism evidence="1 2">
    <name type="scientific">Actinocorallia aurantiaca</name>
    <dbReference type="NCBI Taxonomy" id="46204"/>
    <lineage>
        <taxon>Bacteria</taxon>
        <taxon>Bacillati</taxon>
        <taxon>Actinomycetota</taxon>
        <taxon>Actinomycetes</taxon>
        <taxon>Streptosporangiales</taxon>
        <taxon>Thermomonosporaceae</taxon>
        <taxon>Actinocorallia</taxon>
    </lineage>
</organism>
<evidence type="ECO:0000313" key="1">
    <source>
        <dbReference type="EMBL" id="GAA2722535.1"/>
    </source>
</evidence>
<comment type="caution">
    <text evidence="1">The sequence shown here is derived from an EMBL/GenBank/DDBJ whole genome shotgun (WGS) entry which is preliminary data.</text>
</comment>
<keyword evidence="2" id="KW-1185">Reference proteome</keyword>
<name>A0ABN3U1T9_9ACTN</name>
<gene>
    <name evidence="1" type="ORF">GCM10010439_15500</name>
</gene>
<protein>
    <submittedName>
        <fullName evidence="1">Uncharacterized protein</fullName>
    </submittedName>
</protein>
<dbReference type="RefSeq" id="WP_344449528.1">
    <property type="nucleotide sequence ID" value="NZ_BAAATZ010000006.1"/>
</dbReference>
<reference evidence="1 2" key="1">
    <citation type="journal article" date="2019" name="Int. J. Syst. Evol. Microbiol.">
        <title>The Global Catalogue of Microorganisms (GCM) 10K type strain sequencing project: providing services to taxonomists for standard genome sequencing and annotation.</title>
        <authorList>
            <consortium name="The Broad Institute Genomics Platform"/>
            <consortium name="The Broad Institute Genome Sequencing Center for Infectious Disease"/>
            <person name="Wu L."/>
            <person name="Ma J."/>
        </authorList>
    </citation>
    <scope>NUCLEOTIDE SEQUENCE [LARGE SCALE GENOMIC DNA]</scope>
    <source>
        <strain evidence="1 2">JCM 8201</strain>
    </source>
</reference>
<evidence type="ECO:0000313" key="2">
    <source>
        <dbReference type="Proteomes" id="UP001501842"/>
    </source>
</evidence>
<accession>A0ABN3U1T9</accession>
<dbReference type="Proteomes" id="UP001501842">
    <property type="component" value="Unassembled WGS sequence"/>
</dbReference>
<sequence>MGTLNKATRIAAFAMGAQQSCLSVSDLAYGGSVLLGGDVVTAQKWRGLNEHVRNGMSVDAFAHHAPTPIERRTVLAPYPERPPV</sequence>